<dbReference type="NCBIfam" id="TIGR00121">
    <property type="entry name" value="birA_ligase"/>
    <property type="match status" value="1"/>
</dbReference>
<sequence length="262" mass="28431">MNEASRTLKLPPAYRLRAYDALSSTNDEARRLVLEEAAEDGTLVWGLEQTAGRGRRGRSWSSPRGNLYLTAILRPDCAVAEAAQLGFAAALALVDALGHLMPPLTEVRLKWPNDVLVNDRKVAGILLETVIGADGSFQALLLGVGVNVADAPDETAFPATALHWEGSGHGVAVEDLLAPWAKHFLAWVNRWLDDGFAPLRRQWLTYAHQPGQPLRVRLPNREVHGTFQDMDETGALLIDTAGGRERLSVGDVFFAAPEGAQG</sequence>
<reference evidence="8" key="2">
    <citation type="journal article" date="2020" name="Microorganisms">
        <title>Osmotic Adaptation and Compatible Solute Biosynthesis of Phototrophic Bacteria as Revealed from Genome Analyses.</title>
        <authorList>
            <person name="Imhoff J.F."/>
            <person name="Rahn T."/>
            <person name="Kunzel S."/>
            <person name="Keller A."/>
            <person name="Neulinger S.C."/>
        </authorList>
    </citation>
    <scope>NUCLEOTIDE SEQUENCE</scope>
    <source>
        <strain evidence="8">DSM 9154</strain>
    </source>
</reference>
<dbReference type="Gene3D" id="2.30.30.100">
    <property type="match status" value="1"/>
</dbReference>
<dbReference type="RefSeq" id="WP_027289093.1">
    <property type="nucleotide sequence ID" value="NZ_NRRE01000026.1"/>
</dbReference>
<dbReference type="PROSITE" id="PS51733">
    <property type="entry name" value="BPL_LPL_CATALYTIC"/>
    <property type="match status" value="1"/>
</dbReference>
<evidence type="ECO:0000256" key="4">
    <source>
        <dbReference type="ARBA" id="ARBA00023267"/>
    </source>
</evidence>
<dbReference type="InterPro" id="IPR008988">
    <property type="entry name" value="Transcriptional_repressor_C"/>
</dbReference>
<keyword evidence="4" id="KW-0092">Biotin</keyword>
<evidence type="ECO:0000313" key="8">
    <source>
        <dbReference type="EMBL" id="MBK1697678.1"/>
    </source>
</evidence>
<dbReference type="EC" id="6.3.4.15" evidence="5"/>
<evidence type="ECO:0000256" key="6">
    <source>
        <dbReference type="ARBA" id="ARBA00047846"/>
    </source>
</evidence>
<name>A0A934V0D2_9PROT</name>
<dbReference type="Gene3D" id="3.30.930.10">
    <property type="entry name" value="Bira Bifunctional Protein, Domain 2"/>
    <property type="match status" value="1"/>
</dbReference>
<proteinExistence type="predicted"/>
<comment type="caution">
    <text evidence="8">The sequence shown here is derived from an EMBL/GenBank/DDBJ whole genome shotgun (WGS) entry which is preliminary data.</text>
</comment>
<keyword evidence="3" id="KW-0067">ATP-binding</keyword>
<dbReference type="Pfam" id="PF16917">
    <property type="entry name" value="BPL_LplA_LipB_2"/>
    <property type="match status" value="1"/>
</dbReference>
<dbReference type="PANTHER" id="PTHR12835:SF5">
    <property type="entry name" value="BIOTIN--PROTEIN LIGASE"/>
    <property type="match status" value="1"/>
</dbReference>
<dbReference type="EMBL" id="NRRE01000026">
    <property type="protein sequence ID" value="MBK1697678.1"/>
    <property type="molecule type" value="Genomic_DNA"/>
</dbReference>
<dbReference type="AlphaFoldDB" id="A0A934V0D2"/>
<dbReference type="CDD" id="cd16442">
    <property type="entry name" value="BPL"/>
    <property type="match status" value="1"/>
</dbReference>
<evidence type="ECO:0000259" key="7">
    <source>
        <dbReference type="PROSITE" id="PS51733"/>
    </source>
</evidence>
<dbReference type="Proteomes" id="UP000778970">
    <property type="component" value="Unassembled WGS sequence"/>
</dbReference>
<evidence type="ECO:0000256" key="1">
    <source>
        <dbReference type="ARBA" id="ARBA00022598"/>
    </source>
</evidence>
<dbReference type="InterPro" id="IPR004143">
    <property type="entry name" value="BPL_LPL_catalytic"/>
</dbReference>
<evidence type="ECO:0000313" key="9">
    <source>
        <dbReference type="Proteomes" id="UP000778970"/>
    </source>
</evidence>
<dbReference type="InterPro" id="IPR045864">
    <property type="entry name" value="aa-tRNA-synth_II/BPL/LPL"/>
</dbReference>
<keyword evidence="1 8" id="KW-0436">Ligase</keyword>
<dbReference type="InterPro" id="IPR003142">
    <property type="entry name" value="BPL_C"/>
</dbReference>
<accession>A0A934V0D2</accession>
<protein>
    <recommendedName>
        <fullName evidence="5">biotin--[biotin carboxyl-carrier protein] ligase</fullName>
        <ecNumber evidence="5">6.3.4.15</ecNumber>
    </recommendedName>
</protein>
<feature type="domain" description="BPL/LPL catalytic" evidence="7">
    <location>
        <begin position="1"/>
        <end position="192"/>
    </location>
</feature>
<dbReference type="InterPro" id="IPR004408">
    <property type="entry name" value="Biotin_CoA_COase_ligase"/>
</dbReference>
<comment type="catalytic activity">
    <reaction evidence="6">
        <text>biotin + L-lysyl-[protein] + ATP = N(6)-biotinyl-L-lysyl-[protein] + AMP + diphosphate + H(+)</text>
        <dbReference type="Rhea" id="RHEA:11756"/>
        <dbReference type="Rhea" id="RHEA-COMP:9752"/>
        <dbReference type="Rhea" id="RHEA-COMP:10505"/>
        <dbReference type="ChEBI" id="CHEBI:15378"/>
        <dbReference type="ChEBI" id="CHEBI:29969"/>
        <dbReference type="ChEBI" id="CHEBI:30616"/>
        <dbReference type="ChEBI" id="CHEBI:33019"/>
        <dbReference type="ChEBI" id="CHEBI:57586"/>
        <dbReference type="ChEBI" id="CHEBI:83144"/>
        <dbReference type="ChEBI" id="CHEBI:456215"/>
        <dbReference type="EC" id="6.3.4.15"/>
    </reaction>
</comment>
<gene>
    <name evidence="8" type="ORF">CKO21_10535</name>
</gene>
<keyword evidence="2" id="KW-0547">Nucleotide-binding</keyword>
<evidence type="ECO:0000256" key="5">
    <source>
        <dbReference type="ARBA" id="ARBA00024227"/>
    </source>
</evidence>
<dbReference type="SUPFAM" id="SSF55681">
    <property type="entry name" value="Class II aaRS and biotin synthetases"/>
    <property type="match status" value="1"/>
</dbReference>
<keyword evidence="9" id="KW-1185">Reference proteome</keyword>
<dbReference type="Pfam" id="PF02237">
    <property type="entry name" value="BPL_C"/>
    <property type="match status" value="1"/>
</dbReference>
<evidence type="ECO:0000256" key="2">
    <source>
        <dbReference type="ARBA" id="ARBA00022741"/>
    </source>
</evidence>
<dbReference type="GO" id="GO:0005524">
    <property type="term" value="F:ATP binding"/>
    <property type="evidence" value="ECO:0007669"/>
    <property type="project" value="UniProtKB-KW"/>
</dbReference>
<dbReference type="GO" id="GO:0005737">
    <property type="term" value="C:cytoplasm"/>
    <property type="evidence" value="ECO:0007669"/>
    <property type="project" value="TreeGrafter"/>
</dbReference>
<reference evidence="8" key="1">
    <citation type="submission" date="2017-08" db="EMBL/GenBank/DDBJ databases">
        <authorList>
            <person name="Imhoff J.F."/>
            <person name="Rahn T."/>
            <person name="Kuenzel S."/>
            <person name="Neulinger S.C."/>
        </authorList>
    </citation>
    <scope>NUCLEOTIDE SEQUENCE</scope>
    <source>
        <strain evidence="8">DSM 9154</strain>
    </source>
</reference>
<dbReference type="SUPFAM" id="SSF50037">
    <property type="entry name" value="C-terminal domain of transcriptional repressors"/>
    <property type="match status" value="1"/>
</dbReference>
<evidence type="ECO:0000256" key="3">
    <source>
        <dbReference type="ARBA" id="ARBA00022840"/>
    </source>
</evidence>
<organism evidence="8 9">
    <name type="scientific">Rhodovibrio salinarum</name>
    <dbReference type="NCBI Taxonomy" id="1087"/>
    <lineage>
        <taxon>Bacteria</taxon>
        <taxon>Pseudomonadati</taxon>
        <taxon>Pseudomonadota</taxon>
        <taxon>Alphaproteobacteria</taxon>
        <taxon>Rhodospirillales</taxon>
        <taxon>Rhodovibrionaceae</taxon>
        <taxon>Rhodovibrio</taxon>
    </lineage>
</organism>
<dbReference type="PANTHER" id="PTHR12835">
    <property type="entry name" value="BIOTIN PROTEIN LIGASE"/>
    <property type="match status" value="1"/>
</dbReference>
<dbReference type="GO" id="GO:0004077">
    <property type="term" value="F:biotin--[biotin carboxyl-carrier protein] ligase activity"/>
    <property type="evidence" value="ECO:0007669"/>
    <property type="project" value="UniProtKB-EC"/>
</dbReference>